<comment type="caution">
    <text evidence="2">The sequence shown here is derived from an EMBL/GenBank/DDBJ whole genome shotgun (WGS) entry which is preliminary data.</text>
</comment>
<reference evidence="2" key="1">
    <citation type="submission" date="2020-10" db="EMBL/GenBank/DDBJ databases">
        <authorList>
            <person name="Han B."/>
            <person name="Lu T."/>
            <person name="Zhao Q."/>
            <person name="Huang X."/>
            <person name="Zhao Y."/>
        </authorList>
    </citation>
    <scope>NUCLEOTIDE SEQUENCE</scope>
</reference>
<name>A0A811PSK0_9POAL</name>
<gene>
    <name evidence="2" type="ORF">NCGR_LOCUS33280</name>
</gene>
<dbReference type="InterPro" id="IPR040306">
    <property type="entry name" value="Os02g0753200-like"/>
</dbReference>
<protein>
    <submittedName>
        <fullName evidence="2">Uncharacterized protein</fullName>
    </submittedName>
</protein>
<organism evidence="2 3">
    <name type="scientific">Miscanthus lutarioriparius</name>
    <dbReference type="NCBI Taxonomy" id="422564"/>
    <lineage>
        <taxon>Eukaryota</taxon>
        <taxon>Viridiplantae</taxon>
        <taxon>Streptophyta</taxon>
        <taxon>Embryophyta</taxon>
        <taxon>Tracheophyta</taxon>
        <taxon>Spermatophyta</taxon>
        <taxon>Magnoliopsida</taxon>
        <taxon>Liliopsida</taxon>
        <taxon>Poales</taxon>
        <taxon>Poaceae</taxon>
        <taxon>PACMAD clade</taxon>
        <taxon>Panicoideae</taxon>
        <taxon>Andropogonodae</taxon>
        <taxon>Andropogoneae</taxon>
        <taxon>Saccharinae</taxon>
        <taxon>Miscanthus</taxon>
    </lineage>
</organism>
<proteinExistence type="predicted"/>
<accession>A0A811PSK0</accession>
<feature type="region of interest" description="Disordered" evidence="1">
    <location>
        <begin position="92"/>
        <end position="217"/>
    </location>
</feature>
<sequence length="217" mass="22519">MMASAAGDDDGTSVGAALLTRGGPAATGDAKQGRRQPRAVPMRCRRCTAEGQQRWNRRGAAWLWIARSGKARGGCKISDCAREPASRTMSLSLLQGYSSAEEDDDPAAGTELSESGDSSAEESGSEGDEGSAPPKPALKPRRRPNPKVGDASGGDGDSSLPSALEAFADVSGPPEFLRHRVAEPEEGTEALGVLDRRGKEGSKHPPPGGTLLELALD</sequence>
<dbReference type="PANTHER" id="PTHR35321:SF1">
    <property type="entry name" value="OS02G0753200 PROTEIN"/>
    <property type="match status" value="1"/>
</dbReference>
<feature type="region of interest" description="Disordered" evidence="1">
    <location>
        <begin position="1"/>
        <end position="42"/>
    </location>
</feature>
<evidence type="ECO:0000256" key="1">
    <source>
        <dbReference type="SAM" id="MobiDB-lite"/>
    </source>
</evidence>
<dbReference type="PANTHER" id="PTHR35321">
    <property type="entry name" value="OS02G0753200 PROTEIN"/>
    <property type="match status" value="1"/>
</dbReference>
<evidence type="ECO:0000313" key="3">
    <source>
        <dbReference type="Proteomes" id="UP000604825"/>
    </source>
</evidence>
<keyword evidence="3" id="KW-1185">Reference proteome</keyword>
<dbReference type="EMBL" id="CAJGYO010000008">
    <property type="protein sequence ID" value="CAD6249457.1"/>
    <property type="molecule type" value="Genomic_DNA"/>
</dbReference>
<feature type="compositionally biased region" description="Acidic residues" evidence="1">
    <location>
        <begin position="119"/>
        <end position="129"/>
    </location>
</feature>
<dbReference type="AlphaFoldDB" id="A0A811PSK0"/>
<feature type="compositionally biased region" description="Basic and acidic residues" evidence="1">
    <location>
        <begin position="194"/>
        <end position="203"/>
    </location>
</feature>
<dbReference type="Proteomes" id="UP000604825">
    <property type="component" value="Unassembled WGS sequence"/>
</dbReference>
<evidence type="ECO:0000313" key="2">
    <source>
        <dbReference type="EMBL" id="CAD6249457.1"/>
    </source>
</evidence>